<sequence length="810" mass="87796">MRTRRRPVLQDKTPINTPQKTRVTRASAKPDLVPVVELKARLRRASKEKSQDDESEQGAGVDKVAVDLQAKVAAQTGRAARETSVLETSKPARPVARAKRGRGRKALVSSRKEHRAPSQPPAPSKQHVEAAVQTSEPDVDARLPSPQAPPSPPETRDAPGPSSVNADNIAPVKAVGDIPLRQLSYPESPSKGRKPLVTRKRVPLAATAPPAPQRFSTPDTVPIAEEGSSPSDAVEAIFDTPSPARIARLPIPAQSTPLGGRLEQHFSPLATLRKRGRDVSSVQRWNNNVSRAYSPLPPSSPPPGSPPTQEFVAGSSRHQQQVYEEYDHDIDMAMASDHHAGHFYAPNDDLSSDDPFGLLAAERKVKAMREHHVAATSSKAAGKARAPLGTLAAEDLPHSDVYIPEHLPTPLPSDDSHNIDDLYLDVDPERPGPSRIHRQYQEEDENEMMWEEDGDEDKEDMPTPSEEDKENAQSPHRAQGHLDERSPSLDLPLEDDSAFAENAPLHLLPDDGGDVSIPPILAASANEGIEDIEEILHPSSSSASPTHALRTPHKHRSAHKRTPLPTPDFSDNGFSDSPLTARSAGRRDSSPSPVKPLHLTRPRPGPSGTRQPFAPIEVEPEQSSPRPAKVAGRKRTRAQAARSEGTGTETDPRAAVRELESLLPKRSKARSGPSTSRGAGRGRGRGRGRGAATGKGKARADHVEDESESGSESEEEDADTSPPKAKKAKTARGTGATRGRGTGRGRAQGKSAAPSSKRGRSDSKGKGKERADEEVDPDDDEERARKRQERLEYFRKLQEYSIEKEDVYVI</sequence>
<feature type="region of interest" description="Disordered" evidence="1">
    <location>
        <begin position="42"/>
        <end position="233"/>
    </location>
</feature>
<dbReference type="EMBL" id="KZ084134">
    <property type="protein sequence ID" value="OSC98790.1"/>
    <property type="molecule type" value="Genomic_DNA"/>
</dbReference>
<feature type="compositionally biased region" description="Gly residues" evidence="1">
    <location>
        <begin position="736"/>
        <end position="746"/>
    </location>
</feature>
<evidence type="ECO:0000313" key="2">
    <source>
        <dbReference type="EMBL" id="OSC98790.1"/>
    </source>
</evidence>
<reference evidence="2 3" key="1">
    <citation type="journal article" date="2015" name="Biotechnol. Biofuels">
        <title>Enhanced degradation of softwood versus hardwood by the white-rot fungus Pycnoporus coccineus.</title>
        <authorList>
            <person name="Couturier M."/>
            <person name="Navarro D."/>
            <person name="Chevret D."/>
            <person name="Henrissat B."/>
            <person name="Piumi F."/>
            <person name="Ruiz-Duenas F.J."/>
            <person name="Martinez A.T."/>
            <person name="Grigoriev I.V."/>
            <person name="Riley R."/>
            <person name="Lipzen A."/>
            <person name="Berrin J.G."/>
            <person name="Master E.R."/>
            <person name="Rosso M.N."/>
        </authorList>
    </citation>
    <scope>NUCLEOTIDE SEQUENCE [LARGE SCALE GENOMIC DNA]</scope>
    <source>
        <strain evidence="2 3">BRFM310</strain>
    </source>
</reference>
<proteinExistence type="predicted"/>
<feature type="compositionally biased region" description="Acidic residues" evidence="1">
    <location>
        <begin position="703"/>
        <end position="719"/>
    </location>
</feature>
<feature type="compositionally biased region" description="Basic residues" evidence="1">
    <location>
        <begin position="550"/>
        <end position="562"/>
    </location>
</feature>
<feature type="region of interest" description="Disordered" evidence="1">
    <location>
        <begin position="289"/>
        <end position="320"/>
    </location>
</feature>
<keyword evidence="3" id="KW-1185">Reference proteome</keyword>
<feature type="compositionally biased region" description="Basic and acidic residues" evidence="1">
    <location>
        <begin position="759"/>
        <end position="771"/>
    </location>
</feature>
<feature type="compositionally biased region" description="Basic and acidic residues" evidence="1">
    <location>
        <begin position="650"/>
        <end position="660"/>
    </location>
</feature>
<evidence type="ECO:0000256" key="1">
    <source>
        <dbReference type="SAM" id="MobiDB-lite"/>
    </source>
</evidence>
<protein>
    <submittedName>
        <fullName evidence="2">Uncharacterized protein</fullName>
    </submittedName>
</protein>
<accession>A0A1Y2IEK3</accession>
<feature type="compositionally biased region" description="Acidic residues" evidence="1">
    <location>
        <begin position="772"/>
        <end position="781"/>
    </location>
</feature>
<evidence type="ECO:0000313" key="3">
    <source>
        <dbReference type="Proteomes" id="UP000193067"/>
    </source>
</evidence>
<gene>
    <name evidence="2" type="ORF">PYCCODRAFT_914457</name>
</gene>
<feature type="region of interest" description="Disordered" evidence="1">
    <location>
        <begin position="531"/>
        <end position="785"/>
    </location>
</feature>
<name>A0A1Y2IEK3_TRAC3</name>
<dbReference type="OrthoDB" id="2802853at2759"/>
<feature type="region of interest" description="Disordered" evidence="1">
    <location>
        <begin position="502"/>
        <end position="521"/>
    </location>
</feature>
<feature type="region of interest" description="Disordered" evidence="1">
    <location>
        <begin position="401"/>
        <end position="497"/>
    </location>
</feature>
<dbReference type="STRING" id="1353009.A0A1Y2IEK3"/>
<feature type="compositionally biased region" description="Acidic residues" evidence="1">
    <location>
        <begin position="442"/>
        <end position="469"/>
    </location>
</feature>
<feature type="compositionally biased region" description="Pro residues" evidence="1">
    <location>
        <begin position="295"/>
        <end position="306"/>
    </location>
</feature>
<organism evidence="2 3">
    <name type="scientific">Trametes coccinea (strain BRFM310)</name>
    <name type="common">Pycnoporus coccineus</name>
    <dbReference type="NCBI Taxonomy" id="1353009"/>
    <lineage>
        <taxon>Eukaryota</taxon>
        <taxon>Fungi</taxon>
        <taxon>Dikarya</taxon>
        <taxon>Basidiomycota</taxon>
        <taxon>Agaricomycotina</taxon>
        <taxon>Agaricomycetes</taxon>
        <taxon>Polyporales</taxon>
        <taxon>Polyporaceae</taxon>
        <taxon>Trametes</taxon>
    </lineage>
</organism>
<feature type="compositionally biased region" description="Basic residues" evidence="1">
    <location>
        <begin position="96"/>
        <end position="105"/>
    </location>
</feature>
<dbReference type="Proteomes" id="UP000193067">
    <property type="component" value="Unassembled WGS sequence"/>
</dbReference>
<dbReference type="AlphaFoldDB" id="A0A1Y2IEK3"/>
<feature type="compositionally biased region" description="Low complexity" evidence="1">
    <location>
        <begin position="537"/>
        <end position="549"/>
    </location>
</feature>
<feature type="region of interest" description="Disordered" evidence="1">
    <location>
        <begin position="1"/>
        <end position="30"/>
    </location>
</feature>
<feature type="compositionally biased region" description="Basic residues" evidence="1">
    <location>
        <begin position="191"/>
        <end position="202"/>
    </location>
</feature>